<keyword evidence="1" id="KW-0812">Transmembrane</keyword>
<reference evidence="3" key="2">
    <citation type="journal article" date="2017" name="Nat. Plants">
        <title>The Aegilops tauschii genome reveals multiple impacts of transposons.</title>
        <authorList>
            <person name="Zhao G."/>
            <person name="Zou C."/>
            <person name="Li K."/>
            <person name="Wang K."/>
            <person name="Li T."/>
            <person name="Gao L."/>
            <person name="Zhang X."/>
            <person name="Wang H."/>
            <person name="Yang Z."/>
            <person name="Liu X."/>
            <person name="Jiang W."/>
            <person name="Mao L."/>
            <person name="Kong X."/>
            <person name="Jiao Y."/>
            <person name="Jia J."/>
        </authorList>
    </citation>
    <scope>NUCLEOTIDE SEQUENCE [LARGE SCALE GENOMIC DNA]</scope>
    <source>
        <strain evidence="3">cv. AL8/78</strain>
    </source>
</reference>
<dbReference type="EnsemblPlants" id="AET4Gv20239800.1">
    <property type="protein sequence ID" value="AET4Gv20239800.1"/>
    <property type="gene ID" value="AET4Gv20239800"/>
</dbReference>
<name>A0A453HMQ6_AEGTS</name>
<keyword evidence="3" id="KW-1185">Reference proteome</keyword>
<feature type="transmembrane region" description="Helical" evidence="1">
    <location>
        <begin position="89"/>
        <end position="107"/>
    </location>
</feature>
<accession>A0A453HMQ6</accession>
<evidence type="ECO:0000256" key="1">
    <source>
        <dbReference type="SAM" id="Phobius"/>
    </source>
</evidence>
<proteinExistence type="predicted"/>
<dbReference type="Proteomes" id="UP000015105">
    <property type="component" value="Chromosome 4D"/>
</dbReference>
<evidence type="ECO:0000313" key="3">
    <source>
        <dbReference type="Proteomes" id="UP000015105"/>
    </source>
</evidence>
<dbReference type="AlphaFoldDB" id="A0A453HMQ6"/>
<reference evidence="2" key="5">
    <citation type="journal article" date="2021" name="G3 (Bethesda)">
        <title>Aegilops tauschii genome assembly Aet v5.0 features greater sequence contiguity and improved annotation.</title>
        <authorList>
            <person name="Wang L."/>
            <person name="Zhu T."/>
            <person name="Rodriguez J.C."/>
            <person name="Deal K.R."/>
            <person name="Dubcovsky J."/>
            <person name="McGuire P.E."/>
            <person name="Lux T."/>
            <person name="Spannagl M."/>
            <person name="Mayer K.F.X."/>
            <person name="Baldrich P."/>
            <person name="Meyers B.C."/>
            <person name="Huo N."/>
            <person name="Gu Y.Q."/>
            <person name="Zhou H."/>
            <person name="Devos K.M."/>
            <person name="Bennetzen J.L."/>
            <person name="Unver T."/>
            <person name="Budak H."/>
            <person name="Gulick P.J."/>
            <person name="Galiba G."/>
            <person name="Kalapos B."/>
            <person name="Nelson D.R."/>
            <person name="Li P."/>
            <person name="You F.M."/>
            <person name="Luo M.C."/>
            <person name="Dvorak J."/>
        </authorList>
    </citation>
    <scope>NUCLEOTIDE SEQUENCE [LARGE SCALE GENOMIC DNA]</scope>
    <source>
        <strain evidence="2">cv. AL8/78</strain>
    </source>
</reference>
<organism evidence="2 3">
    <name type="scientific">Aegilops tauschii subsp. strangulata</name>
    <name type="common">Goatgrass</name>
    <dbReference type="NCBI Taxonomy" id="200361"/>
    <lineage>
        <taxon>Eukaryota</taxon>
        <taxon>Viridiplantae</taxon>
        <taxon>Streptophyta</taxon>
        <taxon>Embryophyta</taxon>
        <taxon>Tracheophyta</taxon>
        <taxon>Spermatophyta</taxon>
        <taxon>Magnoliopsida</taxon>
        <taxon>Liliopsida</taxon>
        <taxon>Poales</taxon>
        <taxon>Poaceae</taxon>
        <taxon>BOP clade</taxon>
        <taxon>Pooideae</taxon>
        <taxon>Triticodae</taxon>
        <taxon>Triticeae</taxon>
        <taxon>Triticinae</taxon>
        <taxon>Aegilops</taxon>
    </lineage>
</organism>
<reference evidence="3" key="1">
    <citation type="journal article" date="2014" name="Science">
        <title>Ancient hybridizations among the ancestral genomes of bread wheat.</title>
        <authorList>
            <consortium name="International Wheat Genome Sequencing Consortium,"/>
            <person name="Marcussen T."/>
            <person name="Sandve S.R."/>
            <person name="Heier L."/>
            <person name="Spannagl M."/>
            <person name="Pfeifer M."/>
            <person name="Jakobsen K.S."/>
            <person name="Wulff B.B."/>
            <person name="Steuernagel B."/>
            <person name="Mayer K.F."/>
            <person name="Olsen O.A."/>
        </authorList>
    </citation>
    <scope>NUCLEOTIDE SEQUENCE [LARGE SCALE GENOMIC DNA]</scope>
    <source>
        <strain evidence="3">cv. AL8/78</strain>
    </source>
</reference>
<reference evidence="2" key="3">
    <citation type="journal article" date="2017" name="Nature">
        <title>Genome sequence of the progenitor of the wheat D genome Aegilops tauschii.</title>
        <authorList>
            <person name="Luo M.C."/>
            <person name="Gu Y.Q."/>
            <person name="Puiu D."/>
            <person name="Wang H."/>
            <person name="Twardziok S.O."/>
            <person name="Deal K.R."/>
            <person name="Huo N."/>
            <person name="Zhu T."/>
            <person name="Wang L."/>
            <person name="Wang Y."/>
            <person name="McGuire P.E."/>
            <person name="Liu S."/>
            <person name="Long H."/>
            <person name="Ramasamy R.K."/>
            <person name="Rodriguez J.C."/>
            <person name="Van S.L."/>
            <person name="Yuan L."/>
            <person name="Wang Z."/>
            <person name="Xia Z."/>
            <person name="Xiao L."/>
            <person name="Anderson O.D."/>
            <person name="Ouyang S."/>
            <person name="Liang Y."/>
            <person name="Zimin A.V."/>
            <person name="Pertea G."/>
            <person name="Qi P."/>
            <person name="Bennetzen J.L."/>
            <person name="Dai X."/>
            <person name="Dawson M.W."/>
            <person name="Muller H.G."/>
            <person name="Kugler K."/>
            <person name="Rivarola-Duarte L."/>
            <person name="Spannagl M."/>
            <person name="Mayer K.F.X."/>
            <person name="Lu F.H."/>
            <person name="Bevan M.W."/>
            <person name="Leroy P."/>
            <person name="Li P."/>
            <person name="You F.M."/>
            <person name="Sun Q."/>
            <person name="Liu Z."/>
            <person name="Lyons E."/>
            <person name="Wicker T."/>
            <person name="Salzberg S.L."/>
            <person name="Devos K.M."/>
            <person name="Dvorak J."/>
        </authorList>
    </citation>
    <scope>NUCLEOTIDE SEQUENCE [LARGE SCALE GENOMIC DNA]</scope>
    <source>
        <strain evidence="2">cv. AL8/78</strain>
    </source>
</reference>
<dbReference type="Gramene" id="AET4Gv20239800.1">
    <property type="protein sequence ID" value="AET4Gv20239800.1"/>
    <property type="gene ID" value="AET4Gv20239800"/>
</dbReference>
<keyword evidence="1" id="KW-1133">Transmembrane helix</keyword>
<sequence>MFRSETLLWINLLNRDSTPFSRSATPRSSACSCAASQTTLFFWNLCETRDHLLPLVTPICFSRRHDADSSRQTTMSLASTSSLTVPQPWAVALPLVIFFKGFCAFFARRTKDSILI</sequence>
<evidence type="ECO:0000313" key="2">
    <source>
        <dbReference type="EnsemblPlants" id="AET4Gv20239800.1"/>
    </source>
</evidence>
<protein>
    <submittedName>
        <fullName evidence="2">Uncharacterized protein</fullName>
    </submittedName>
</protein>
<keyword evidence="1" id="KW-0472">Membrane</keyword>
<reference evidence="2" key="4">
    <citation type="submission" date="2019-03" db="UniProtKB">
        <authorList>
            <consortium name="EnsemblPlants"/>
        </authorList>
    </citation>
    <scope>IDENTIFICATION</scope>
</reference>